<feature type="compositionally biased region" description="Low complexity" evidence="1">
    <location>
        <begin position="240"/>
        <end position="255"/>
    </location>
</feature>
<feature type="region of interest" description="Disordered" evidence="1">
    <location>
        <begin position="47"/>
        <end position="86"/>
    </location>
</feature>
<feature type="compositionally biased region" description="Acidic residues" evidence="1">
    <location>
        <begin position="48"/>
        <end position="59"/>
    </location>
</feature>
<evidence type="ECO:0000313" key="2">
    <source>
        <dbReference type="EMBL" id="KAE9531459.1"/>
    </source>
</evidence>
<evidence type="ECO:0000256" key="1">
    <source>
        <dbReference type="SAM" id="MobiDB-lite"/>
    </source>
</evidence>
<evidence type="ECO:0000313" key="3">
    <source>
        <dbReference type="Proteomes" id="UP000475862"/>
    </source>
</evidence>
<feature type="compositionally biased region" description="Pro residues" evidence="1">
    <location>
        <begin position="229"/>
        <end position="239"/>
    </location>
</feature>
<comment type="caution">
    <text evidence="2">The sequence shown here is derived from an EMBL/GenBank/DDBJ whole genome shotgun (WGS) entry which is preliminary data.</text>
</comment>
<dbReference type="OrthoDB" id="6478865at2759"/>
<name>A0A6G0TE71_APHGL</name>
<dbReference type="AlphaFoldDB" id="A0A6G0TE71"/>
<gene>
    <name evidence="2" type="ORF">AGLY_010665</name>
</gene>
<organism evidence="2 3">
    <name type="scientific">Aphis glycines</name>
    <name type="common">Soybean aphid</name>
    <dbReference type="NCBI Taxonomy" id="307491"/>
    <lineage>
        <taxon>Eukaryota</taxon>
        <taxon>Metazoa</taxon>
        <taxon>Ecdysozoa</taxon>
        <taxon>Arthropoda</taxon>
        <taxon>Hexapoda</taxon>
        <taxon>Insecta</taxon>
        <taxon>Pterygota</taxon>
        <taxon>Neoptera</taxon>
        <taxon>Paraneoptera</taxon>
        <taxon>Hemiptera</taxon>
        <taxon>Sternorrhyncha</taxon>
        <taxon>Aphidomorpha</taxon>
        <taxon>Aphidoidea</taxon>
        <taxon>Aphididae</taxon>
        <taxon>Aphidini</taxon>
        <taxon>Aphis</taxon>
        <taxon>Aphis</taxon>
    </lineage>
</organism>
<feature type="compositionally biased region" description="Basic residues" evidence="1">
    <location>
        <begin position="126"/>
        <end position="135"/>
    </location>
</feature>
<protein>
    <submittedName>
        <fullName evidence="2">Uncharacterized protein</fullName>
    </submittedName>
</protein>
<dbReference type="Proteomes" id="UP000475862">
    <property type="component" value="Unassembled WGS sequence"/>
</dbReference>
<proteinExistence type="predicted"/>
<keyword evidence="3" id="KW-1185">Reference proteome</keyword>
<reference evidence="2 3" key="1">
    <citation type="submission" date="2019-08" db="EMBL/GenBank/DDBJ databases">
        <title>The genome of the soybean aphid Biotype 1, its phylome, world population structure and adaptation to the North American continent.</title>
        <authorList>
            <person name="Giordano R."/>
            <person name="Donthu R.K."/>
            <person name="Hernandez A.G."/>
            <person name="Wright C.L."/>
            <person name="Zimin A.V."/>
        </authorList>
    </citation>
    <scope>NUCLEOTIDE SEQUENCE [LARGE SCALE GENOMIC DNA]</scope>
    <source>
        <tissue evidence="2">Whole aphids</tissue>
    </source>
</reference>
<feature type="compositionally biased region" description="Polar residues" evidence="1">
    <location>
        <begin position="1"/>
        <end position="20"/>
    </location>
</feature>
<accession>A0A6G0TE71</accession>
<sequence length="255" mass="27578">MRSVYNNTYANSADLNPTRSITDRQSNHNSYISLIQLTPERVFKISVDDNDDDDEDDIAEGSGGDVNFTTLTPPTSSSAAPTGPKNWPTEINITCYAAGMHPEPSMSIWVNGVVVSLKDAEEYRNRKPNQHHRRRNTVDVECQLRVPGDGAGDGYWKADRPPGRYYAVRKSVAYKYRNDVPPPGDPFAAVSSASSVADDDDDSDSYGADRGVNGAPNGQDADGQDDASPRPPAPPPPRPSSSSSPPRATAAADRR</sequence>
<feature type="region of interest" description="Disordered" evidence="1">
    <location>
        <begin position="185"/>
        <end position="255"/>
    </location>
</feature>
<dbReference type="EMBL" id="VYZN01000041">
    <property type="protein sequence ID" value="KAE9531459.1"/>
    <property type="molecule type" value="Genomic_DNA"/>
</dbReference>
<feature type="region of interest" description="Disordered" evidence="1">
    <location>
        <begin position="1"/>
        <end position="24"/>
    </location>
</feature>
<feature type="region of interest" description="Disordered" evidence="1">
    <location>
        <begin position="125"/>
        <end position="161"/>
    </location>
</feature>
<feature type="compositionally biased region" description="Low complexity" evidence="1">
    <location>
        <begin position="69"/>
        <end position="82"/>
    </location>
</feature>